<dbReference type="InterPro" id="IPR007275">
    <property type="entry name" value="YTH_domain"/>
</dbReference>
<dbReference type="PANTHER" id="PTHR12357:SF92">
    <property type="entry name" value="YTH DOMAIN-CONTAINING FAMILY PROTEIN"/>
    <property type="match status" value="1"/>
</dbReference>
<accession>A0AAX6HTH1</accession>
<keyword evidence="1" id="KW-0694">RNA-binding</keyword>
<feature type="domain" description="YTH" evidence="3">
    <location>
        <begin position="318"/>
        <end position="456"/>
    </location>
</feature>
<feature type="region of interest" description="Disordered" evidence="2">
    <location>
        <begin position="531"/>
        <end position="558"/>
    </location>
</feature>
<dbReference type="GO" id="GO:1990247">
    <property type="term" value="F:N6-methyladenosine-containing RNA reader activity"/>
    <property type="evidence" value="ECO:0007669"/>
    <property type="project" value="UniProtKB-UniRule"/>
</dbReference>
<organism evidence="4 5">
    <name type="scientific">Iris pallida</name>
    <name type="common">Sweet iris</name>
    <dbReference type="NCBI Taxonomy" id="29817"/>
    <lineage>
        <taxon>Eukaryota</taxon>
        <taxon>Viridiplantae</taxon>
        <taxon>Streptophyta</taxon>
        <taxon>Embryophyta</taxon>
        <taxon>Tracheophyta</taxon>
        <taxon>Spermatophyta</taxon>
        <taxon>Magnoliopsida</taxon>
        <taxon>Liliopsida</taxon>
        <taxon>Asparagales</taxon>
        <taxon>Iridaceae</taxon>
        <taxon>Iridoideae</taxon>
        <taxon>Irideae</taxon>
        <taxon>Iris</taxon>
    </lineage>
</organism>
<dbReference type="AlphaFoldDB" id="A0AAX6HTH1"/>
<evidence type="ECO:0000313" key="5">
    <source>
        <dbReference type="Proteomes" id="UP001140949"/>
    </source>
</evidence>
<evidence type="ECO:0000313" key="4">
    <source>
        <dbReference type="EMBL" id="KAJ6844360.1"/>
    </source>
</evidence>
<dbReference type="Gene3D" id="3.10.590.10">
    <property type="entry name" value="ph1033 like domains"/>
    <property type="match status" value="1"/>
</dbReference>
<feature type="compositionally biased region" description="Basic and acidic residues" evidence="2">
    <location>
        <begin position="544"/>
        <end position="555"/>
    </location>
</feature>
<name>A0AAX6HTH1_IRIPA</name>
<comment type="function">
    <text evidence="1">Specifically recognizes and binds N6-methyladenosine (m6A)-containing RNAs, and regulates mRNA stability. M6A is a modification present at internal sites of mRNAs and some non-coding RNAs and plays a role in mRNA stability and processing.</text>
</comment>
<dbReference type="InterPro" id="IPR045168">
    <property type="entry name" value="YTH_prot"/>
</dbReference>
<dbReference type="GO" id="GO:0061157">
    <property type="term" value="P:mRNA destabilization"/>
    <property type="evidence" value="ECO:0007669"/>
    <property type="project" value="TreeGrafter"/>
</dbReference>
<evidence type="ECO:0000256" key="1">
    <source>
        <dbReference type="RuleBase" id="RU369095"/>
    </source>
</evidence>
<feature type="region of interest" description="Disordered" evidence="2">
    <location>
        <begin position="241"/>
        <end position="297"/>
    </location>
</feature>
<dbReference type="GO" id="GO:0003729">
    <property type="term" value="F:mRNA binding"/>
    <property type="evidence" value="ECO:0007669"/>
    <property type="project" value="UniProtKB-UniRule"/>
</dbReference>
<feature type="region of interest" description="Disordered" evidence="2">
    <location>
        <begin position="573"/>
        <end position="620"/>
    </location>
</feature>
<dbReference type="PANTHER" id="PTHR12357">
    <property type="entry name" value="YTH YT521-B HOMOLOGY DOMAIN-CONTAINING"/>
    <property type="match status" value="1"/>
</dbReference>
<sequence>MGSEVAPEFIYDQGLYYPAAANYYGYYYTGTELPTEWDDQHRSSGLDGQDLQYPALQAENLPYVYCPPNYEYAPSPYNPYNPYIPGAVMGTDGPFIGTQQYFNESSFQQSVSPNYFPLVVQSSSDMTPYTPADHFFVSTSGGKYVPPLSSVSVTPSPLKGSLQNPALEPFRPFHQMLNAVGPLDGSLVNAAPSRHGALTSGIAPYMTQGTEGGVQSIRTQVKVATPANNGFTSLESNACGWTQGDRSRPRTHLNGISSRNLADQNIGPRINRPRGQLASPITSRAYPTREASGNSDGSSIVHVDQYNRDDFPLDYTNAKFFVIKSYSEDDVHKSIKYNVWSSTSSGNKRLDIAYGEAQNEKPRKCPVFLFFSVNASGHFCGVAEMIGPVDFHKDMDFWLQDKWTGSFPVKWHIVKDVANSSFRHIILVNNENRPVTSSRDTQEVPYLPGMSMLTIFKNISMTTSILDDYMYYEERQRIMLEERSRFYPRRSYQTSTSVYLPISVKLDGVINQPLRTDGARLDGTVVKAPVSDQKEPNVVQASVSDRKEPNVKESTAESNGKVYHEIVGQDLKAEEKQQDASRCKPLINGNQPNGIVKQPLRTNDNRPNAKPPSSDGIQLNPGVKQFGEKIGKQIKCPVNCDSPDKVDSLQDERNVKPGSVGDSREASSAALPSESKSGEADVEVLTVGSMQIKVNRTNSSFSGTLTLGSIPADMKALNLK</sequence>
<proteinExistence type="inferred from homology"/>
<dbReference type="EMBL" id="JANAVB010006599">
    <property type="protein sequence ID" value="KAJ6844360.1"/>
    <property type="molecule type" value="Genomic_DNA"/>
</dbReference>
<reference evidence="4" key="2">
    <citation type="submission" date="2023-04" db="EMBL/GenBank/DDBJ databases">
        <authorList>
            <person name="Bruccoleri R.E."/>
            <person name="Oakeley E.J."/>
            <person name="Faust A.-M."/>
            <person name="Dessus-Babus S."/>
            <person name="Altorfer M."/>
            <person name="Burckhardt D."/>
            <person name="Oertli M."/>
            <person name="Naumann U."/>
            <person name="Petersen F."/>
            <person name="Wong J."/>
        </authorList>
    </citation>
    <scope>NUCLEOTIDE SEQUENCE</scope>
    <source>
        <strain evidence="4">GSM-AAB239-AS_SAM_17_03QT</strain>
        <tissue evidence="4">Leaf</tissue>
    </source>
</reference>
<gene>
    <name evidence="4" type="ORF">M6B38_292200</name>
</gene>
<keyword evidence="5" id="KW-1185">Reference proteome</keyword>
<feature type="region of interest" description="Disordered" evidence="2">
    <location>
        <begin position="643"/>
        <end position="680"/>
    </location>
</feature>
<evidence type="ECO:0000256" key="2">
    <source>
        <dbReference type="SAM" id="MobiDB-lite"/>
    </source>
</evidence>
<reference evidence="4" key="1">
    <citation type="journal article" date="2023" name="GigaByte">
        <title>Genome assembly of the bearded iris, Iris pallida Lam.</title>
        <authorList>
            <person name="Bruccoleri R.E."/>
            <person name="Oakeley E.J."/>
            <person name="Faust A.M.E."/>
            <person name="Altorfer M."/>
            <person name="Dessus-Babus S."/>
            <person name="Burckhardt D."/>
            <person name="Oertli M."/>
            <person name="Naumann U."/>
            <person name="Petersen F."/>
            <person name="Wong J."/>
        </authorList>
    </citation>
    <scope>NUCLEOTIDE SEQUENCE</scope>
    <source>
        <strain evidence="4">GSM-AAB239-AS_SAM_17_03QT</strain>
    </source>
</reference>
<dbReference type="CDD" id="cd21134">
    <property type="entry name" value="YTH"/>
    <property type="match status" value="1"/>
</dbReference>
<dbReference type="Proteomes" id="UP001140949">
    <property type="component" value="Unassembled WGS sequence"/>
</dbReference>
<protein>
    <recommendedName>
        <fullName evidence="1">YTH domain-containing family protein</fullName>
    </recommendedName>
</protein>
<comment type="caution">
    <text evidence="4">The sequence shown here is derived from an EMBL/GenBank/DDBJ whole genome shotgun (WGS) entry which is preliminary data.</text>
</comment>
<evidence type="ECO:0000259" key="3">
    <source>
        <dbReference type="PROSITE" id="PS50882"/>
    </source>
</evidence>
<feature type="compositionally biased region" description="Polar residues" evidence="2">
    <location>
        <begin position="254"/>
        <end position="263"/>
    </location>
</feature>
<comment type="similarity">
    <text evidence="1">Belongs to the YTHDF family.</text>
</comment>
<dbReference type="GO" id="GO:0005737">
    <property type="term" value="C:cytoplasm"/>
    <property type="evidence" value="ECO:0007669"/>
    <property type="project" value="TreeGrafter"/>
</dbReference>
<feature type="compositionally biased region" description="Basic and acidic residues" evidence="2">
    <location>
        <begin position="643"/>
        <end position="655"/>
    </location>
</feature>
<dbReference type="Pfam" id="PF04146">
    <property type="entry name" value="YTH"/>
    <property type="match status" value="1"/>
</dbReference>
<feature type="compositionally biased region" description="Basic and acidic residues" evidence="2">
    <location>
        <begin position="573"/>
        <end position="582"/>
    </location>
</feature>
<dbReference type="PROSITE" id="PS50882">
    <property type="entry name" value="YTH"/>
    <property type="match status" value="1"/>
</dbReference>